<proteinExistence type="predicted"/>
<dbReference type="EMBL" id="GL984329">
    <property type="protein sequence ID" value="EGR27732.1"/>
    <property type="molecule type" value="Genomic_DNA"/>
</dbReference>
<dbReference type="RefSeq" id="XP_004025184.1">
    <property type="nucleotide sequence ID" value="XM_004025135.1"/>
</dbReference>
<gene>
    <name evidence="1" type="ORF">IMG5_190270</name>
</gene>
<evidence type="ECO:0000313" key="2">
    <source>
        <dbReference type="Proteomes" id="UP000008983"/>
    </source>
</evidence>
<sequence>MFEKDISFSYASFSYYKDQNLFSTQFYDKYGNYLFEKFPDEKITISTLNFVEKKEPYIFYGTESVNLQFNA</sequence>
<protein>
    <submittedName>
        <fullName evidence="1">Uncharacterized protein</fullName>
    </submittedName>
</protein>
<dbReference type="GeneID" id="14903803"/>
<dbReference type="InParanoid" id="G0R461"/>
<keyword evidence="2" id="KW-1185">Reference proteome</keyword>
<name>G0R461_ICHMU</name>
<evidence type="ECO:0000313" key="1">
    <source>
        <dbReference type="EMBL" id="EGR27732.1"/>
    </source>
</evidence>
<dbReference type="AlphaFoldDB" id="G0R461"/>
<dbReference type="OrthoDB" id="10268105at2759"/>
<organism evidence="1 2">
    <name type="scientific">Ichthyophthirius multifiliis</name>
    <name type="common">White spot disease agent</name>
    <name type="synonym">Ich</name>
    <dbReference type="NCBI Taxonomy" id="5932"/>
    <lineage>
        <taxon>Eukaryota</taxon>
        <taxon>Sar</taxon>
        <taxon>Alveolata</taxon>
        <taxon>Ciliophora</taxon>
        <taxon>Intramacronucleata</taxon>
        <taxon>Oligohymenophorea</taxon>
        <taxon>Hymenostomatida</taxon>
        <taxon>Ophryoglenina</taxon>
        <taxon>Ichthyophthirius</taxon>
    </lineage>
</organism>
<dbReference type="Proteomes" id="UP000008983">
    <property type="component" value="Unassembled WGS sequence"/>
</dbReference>
<reference evidence="1 2" key="1">
    <citation type="submission" date="2011-07" db="EMBL/GenBank/DDBJ databases">
        <authorList>
            <person name="Coyne R."/>
            <person name="Brami D."/>
            <person name="Johnson J."/>
            <person name="Hostetler J."/>
            <person name="Hannick L."/>
            <person name="Clark T."/>
            <person name="Cassidy-Hanley D."/>
            <person name="Inman J."/>
        </authorList>
    </citation>
    <scope>NUCLEOTIDE SEQUENCE [LARGE SCALE GENOMIC DNA]</scope>
    <source>
        <strain evidence="1 2">G5</strain>
    </source>
</reference>
<accession>G0R461</accession>